<evidence type="ECO:0000256" key="1">
    <source>
        <dbReference type="SAM" id="MobiDB-lite"/>
    </source>
</evidence>
<sequence>MVCSRKPTNSTASPGPTLPPSFSFRPAGRPYVHGDPSFDSTIDSSFDPTIDPSLFPPRFSLSPSSVNVNCTIKSLRAPLGFQKILPFCIRTRVRVSRKSNRFAWGRNSGGSEMVRPSKNWERLVRETLRREKLWHDGRGGHERAPIGIASSVLPSLTRETNIDLILPAADEIQSEDPNVARICLVSLDVPRNPTTLPSEEARVFCIRLLPPVCLHSIQLNFGLPGLQ</sequence>
<feature type="compositionally biased region" description="Polar residues" evidence="1">
    <location>
        <begin position="1"/>
        <end position="14"/>
    </location>
</feature>
<evidence type="ECO:0000313" key="3">
    <source>
        <dbReference type="Proteomes" id="UP000823749"/>
    </source>
</evidence>
<gene>
    <name evidence="2" type="ORF">RHGRI_017518</name>
</gene>
<evidence type="ECO:0000313" key="2">
    <source>
        <dbReference type="EMBL" id="KAG5545073.1"/>
    </source>
</evidence>
<keyword evidence="3" id="KW-1185">Reference proteome</keyword>
<feature type="region of interest" description="Disordered" evidence="1">
    <location>
        <begin position="1"/>
        <end position="21"/>
    </location>
</feature>
<organism evidence="2 3">
    <name type="scientific">Rhododendron griersonianum</name>
    <dbReference type="NCBI Taxonomy" id="479676"/>
    <lineage>
        <taxon>Eukaryota</taxon>
        <taxon>Viridiplantae</taxon>
        <taxon>Streptophyta</taxon>
        <taxon>Embryophyta</taxon>
        <taxon>Tracheophyta</taxon>
        <taxon>Spermatophyta</taxon>
        <taxon>Magnoliopsida</taxon>
        <taxon>eudicotyledons</taxon>
        <taxon>Gunneridae</taxon>
        <taxon>Pentapetalae</taxon>
        <taxon>asterids</taxon>
        <taxon>Ericales</taxon>
        <taxon>Ericaceae</taxon>
        <taxon>Ericoideae</taxon>
        <taxon>Rhodoreae</taxon>
        <taxon>Rhododendron</taxon>
    </lineage>
</organism>
<comment type="caution">
    <text evidence="2">The sequence shown here is derived from an EMBL/GenBank/DDBJ whole genome shotgun (WGS) entry which is preliminary data.</text>
</comment>
<name>A0AAV6JYC9_9ERIC</name>
<dbReference type="Proteomes" id="UP000823749">
    <property type="component" value="Chromosome 6"/>
</dbReference>
<dbReference type="AlphaFoldDB" id="A0AAV6JYC9"/>
<dbReference type="EMBL" id="JACTNZ010000006">
    <property type="protein sequence ID" value="KAG5545073.1"/>
    <property type="molecule type" value="Genomic_DNA"/>
</dbReference>
<protein>
    <submittedName>
        <fullName evidence="2">Uncharacterized protein</fullName>
    </submittedName>
</protein>
<proteinExistence type="predicted"/>
<reference evidence="2 3" key="1">
    <citation type="submission" date="2020-08" db="EMBL/GenBank/DDBJ databases">
        <title>Plant Genome Project.</title>
        <authorList>
            <person name="Zhang R.-G."/>
        </authorList>
    </citation>
    <scope>NUCLEOTIDE SEQUENCE [LARGE SCALE GENOMIC DNA]</scope>
    <source>
        <strain evidence="2">WSP0</strain>
        <tissue evidence="2">Leaf</tissue>
    </source>
</reference>
<accession>A0AAV6JYC9</accession>